<dbReference type="STRING" id="1121393.SAMN02745216_03709"/>
<evidence type="ECO:0000313" key="2">
    <source>
        <dbReference type="EMBL" id="SHK57481.1"/>
    </source>
</evidence>
<sequence length="342" mass="38217">MPRQSRLDAPGLLHHVMIRGIERKPIFSDDQDRDALMDRLALVLSETQTACYAWVFMDNHAHFLFRSPPAGISHVMRRLMTGYAGYFNRRHFRHGPLFQNRFKTVLCQENAYFKELVRYIHLNPLRAGAVSDLKGLAAHRYCGHRVLLGKGPCPWQDAEFVLASFGGSLRASRKRYNDFVKAGLTMGRREDLTGGGLVRSLGGWDAVKASFPSKESRQKSDQRILGDGDFVRSILTQAKENLSAKYLLAAKGIDKASALEKASGLFGVDPEWVLRKIRTRPLADARSLYCYWAARKLGVSQAELAIELSLSSSGIARAVERGRRIALVNDYTLDGCESGLSS</sequence>
<dbReference type="GO" id="GO:0006313">
    <property type="term" value="P:DNA transposition"/>
    <property type="evidence" value="ECO:0007669"/>
    <property type="project" value="InterPro"/>
</dbReference>
<dbReference type="InterPro" id="IPR036515">
    <property type="entry name" value="Transposase_17_sf"/>
</dbReference>
<dbReference type="Proteomes" id="UP000183994">
    <property type="component" value="Unassembled WGS sequence"/>
</dbReference>
<feature type="domain" description="Transposase IS200-like" evidence="1">
    <location>
        <begin position="9"/>
        <end position="123"/>
    </location>
</feature>
<reference evidence="3" key="1">
    <citation type="submission" date="2016-11" db="EMBL/GenBank/DDBJ databases">
        <authorList>
            <person name="Varghese N."/>
            <person name="Submissions S."/>
        </authorList>
    </citation>
    <scope>NUCLEOTIDE SEQUENCE [LARGE SCALE GENOMIC DNA]</scope>
    <source>
        <strain evidence="3">DSM 16219</strain>
    </source>
</reference>
<evidence type="ECO:0000313" key="3">
    <source>
        <dbReference type="Proteomes" id="UP000183994"/>
    </source>
</evidence>
<protein>
    <submittedName>
        <fullName evidence="2">REP element-mobilizing transposase RayT</fullName>
    </submittedName>
</protein>
<name>A0A1M6TKK0_9BACT</name>
<dbReference type="InterPro" id="IPR002686">
    <property type="entry name" value="Transposase_17"/>
</dbReference>
<dbReference type="PANTHER" id="PTHR34322:SF2">
    <property type="entry name" value="TRANSPOSASE IS200-LIKE DOMAIN-CONTAINING PROTEIN"/>
    <property type="match status" value="1"/>
</dbReference>
<dbReference type="OrthoDB" id="5470339at2"/>
<dbReference type="AlphaFoldDB" id="A0A1M6TKK0"/>
<accession>A0A1M6TKK0</accession>
<dbReference type="SMART" id="SM01321">
    <property type="entry name" value="Y1_Tnp"/>
    <property type="match status" value="1"/>
</dbReference>
<dbReference type="Pfam" id="PF01797">
    <property type="entry name" value="Y1_Tnp"/>
    <property type="match status" value="1"/>
</dbReference>
<dbReference type="EMBL" id="FQZU01000027">
    <property type="protein sequence ID" value="SHK57481.1"/>
    <property type="molecule type" value="Genomic_DNA"/>
</dbReference>
<proteinExistence type="predicted"/>
<evidence type="ECO:0000259" key="1">
    <source>
        <dbReference type="SMART" id="SM01321"/>
    </source>
</evidence>
<dbReference type="GO" id="GO:0004803">
    <property type="term" value="F:transposase activity"/>
    <property type="evidence" value="ECO:0007669"/>
    <property type="project" value="InterPro"/>
</dbReference>
<dbReference type="GO" id="GO:0043565">
    <property type="term" value="F:sequence-specific DNA binding"/>
    <property type="evidence" value="ECO:0007669"/>
    <property type="project" value="InterPro"/>
</dbReference>
<dbReference type="RefSeq" id="WP_073477747.1">
    <property type="nucleotide sequence ID" value="NZ_FQZU01000027.1"/>
</dbReference>
<dbReference type="SUPFAM" id="SSF143422">
    <property type="entry name" value="Transposase IS200-like"/>
    <property type="match status" value="1"/>
</dbReference>
<gene>
    <name evidence="2" type="ORF">SAMN02745216_03709</name>
</gene>
<dbReference type="PANTHER" id="PTHR34322">
    <property type="entry name" value="TRANSPOSASE, Y1_TNP DOMAIN-CONTAINING"/>
    <property type="match status" value="1"/>
</dbReference>
<organism evidence="2 3">
    <name type="scientific">Desulfatibacillum alkenivorans DSM 16219</name>
    <dbReference type="NCBI Taxonomy" id="1121393"/>
    <lineage>
        <taxon>Bacteria</taxon>
        <taxon>Pseudomonadati</taxon>
        <taxon>Thermodesulfobacteriota</taxon>
        <taxon>Desulfobacteria</taxon>
        <taxon>Desulfobacterales</taxon>
        <taxon>Desulfatibacillaceae</taxon>
        <taxon>Desulfatibacillum</taxon>
    </lineage>
</organism>
<keyword evidence="3" id="KW-1185">Reference proteome</keyword>
<dbReference type="SUPFAM" id="SSF48295">
    <property type="entry name" value="TrpR-like"/>
    <property type="match status" value="1"/>
</dbReference>
<dbReference type="Gene3D" id="3.30.70.1290">
    <property type="entry name" value="Transposase IS200-like"/>
    <property type="match status" value="1"/>
</dbReference>
<dbReference type="InterPro" id="IPR010921">
    <property type="entry name" value="Trp_repressor/repl_initiator"/>
</dbReference>